<dbReference type="Proteomes" id="UP000095287">
    <property type="component" value="Unplaced"/>
</dbReference>
<evidence type="ECO:0000256" key="1">
    <source>
        <dbReference type="SAM" id="SignalP"/>
    </source>
</evidence>
<sequence length="84" mass="9766">MCSIVTTSMFLLLVTSAVANLFTTPGHHLDLQDVFQRERDSRPLRIRYPMAQKVLLQPGSYIGMVRQHPSLTNFLYQRKRLTNF</sequence>
<evidence type="ECO:0000313" key="3">
    <source>
        <dbReference type="WBParaSite" id="L893_g110.t1"/>
    </source>
</evidence>
<feature type="signal peptide" evidence="1">
    <location>
        <begin position="1"/>
        <end position="19"/>
    </location>
</feature>
<proteinExistence type="predicted"/>
<dbReference type="AlphaFoldDB" id="A0A1I7XZA8"/>
<dbReference type="WBParaSite" id="L893_g110.t1">
    <property type="protein sequence ID" value="L893_g110.t1"/>
    <property type="gene ID" value="L893_g110"/>
</dbReference>
<accession>A0A1I7XZA8</accession>
<evidence type="ECO:0000313" key="2">
    <source>
        <dbReference type="Proteomes" id="UP000095287"/>
    </source>
</evidence>
<protein>
    <submittedName>
        <fullName evidence="3">Secreted protein</fullName>
    </submittedName>
</protein>
<keyword evidence="1" id="KW-0732">Signal</keyword>
<feature type="chain" id="PRO_5009311657" evidence="1">
    <location>
        <begin position="20"/>
        <end position="84"/>
    </location>
</feature>
<keyword evidence="2" id="KW-1185">Reference proteome</keyword>
<organism evidence="2 3">
    <name type="scientific">Steinernema glaseri</name>
    <dbReference type="NCBI Taxonomy" id="37863"/>
    <lineage>
        <taxon>Eukaryota</taxon>
        <taxon>Metazoa</taxon>
        <taxon>Ecdysozoa</taxon>
        <taxon>Nematoda</taxon>
        <taxon>Chromadorea</taxon>
        <taxon>Rhabditida</taxon>
        <taxon>Tylenchina</taxon>
        <taxon>Panagrolaimomorpha</taxon>
        <taxon>Strongyloidoidea</taxon>
        <taxon>Steinernematidae</taxon>
        <taxon>Steinernema</taxon>
    </lineage>
</organism>
<reference evidence="3" key="1">
    <citation type="submission" date="2016-11" db="UniProtKB">
        <authorList>
            <consortium name="WormBaseParasite"/>
        </authorList>
    </citation>
    <scope>IDENTIFICATION</scope>
</reference>
<name>A0A1I7XZA8_9BILA</name>